<keyword evidence="3" id="KW-1185">Reference proteome</keyword>
<comment type="caution">
    <text evidence="2">The sequence shown here is derived from an EMBL/GenBank/DDBJ whole genome shotgun (WGS) entry which is preliminary data.</text>
</comment>
<dbReference type="InterPro" id="IPR021109">
    <property type="entry name" value="Peptidase_aspartic_dom_sf"/>
</dbReference>
<reference evidence="2" key="1">
    <citation type="submission" date="2023-11" db="EMBL/GenBank/DDBJ databases">
        <title>Genome assemblies of two species of porcelain crab, Petrolisthes cinctipes and Petrolisthes manimaculis (Anomura: Porcellanidae).</title>
        <authorList>
            <person name="Angst P."/>
        </authorList>
    </citation>
    <scope>NUCLEOTIDE SEQUENCE</scope>
    <source>
        <strain evidence="2">PB745_02</strain>
        <tissue evidence="2">Gill</tissue>
    </source>
</reference>
<dbReference type="Pfam" id="PF18701">
    <property type="entry name" value="DUF5641"/>
    <property type="match status" value="1"/>
</dbReference>
<gene>
    <name evidence="2" type="ORF">Pmani_003421</name>
</gene>
<dbReference type="Pfam" id="PF03564">
    <property type="entry name" value="DUF1759"/>
    <property type="match status" value="1"/>
</dbReference>
<sequence length="990" mass="112472">MESEHVKQLKQQRATAKRRFTRKVNIFRESVCQEDPLSVLQHNYGEVSHAYIEVENIHEKYVELLIETTTDEDLIEDEDQYIMDIERKRNDSHALLAKKSDQQLKVNVSKAKVKVKALDPPVFNGDIREYPAFKADFERLMNDSFGKDPFALKQCLSGDALKAVKGVETDYDQMFKRLDEKYGNCRKIVDVVLCDLKSLRKISDGDSKGFVKMVEKVERCWLDLKRMNLASEMNTSNTVSHIEKILPMTQKREWVILAEDITDPQKIFEELLEFLLKEKRVLEYMDSSIRSTVSLEKVNIHSINGSHGPDLGVPNGSCEIVEAIKKLQENQECQNKKLEQCMISLTNVVTNMTASDSAEYTQIGSSNGYSCWFHASDSHDILDCTAFHRLDNYGKIDVLRKNGICFNCLRGFHMANQCNLKRTCDVKGNNNMRCGRPHHNILHRAHVEGLMLHSTGHVKQNPQIKGKTLLMISKVFSQGRPVTTLWDPGSDITIITHRLASKFGLKGKDIDLSITKVGNTNERYSSKEYIFPLTDKKGHDWCIKAVGMNEISSNTVGVDVSEIVGLFEDEGISYCDIERPIGSIDLLIGADNCELLPNVVGAKGNLQLMKNQFGYCIRGSHPLIKSHDTSSSHVGVRVNHLASLSHVNDILVEPKSSIKTDLDHFFDIDYLGTHCTPKCGGCKCGKCAIGNNNYTIKEEKELAIIEKGLHYDEQTQQWIVKYPWIKDPYLLPNNVSVAIARMKSTEKRLMKLGPKYTEPYQDQIEDMIRRNFGSNEGLSWSFNKAADAPWQNGCSEALIKVIKRSIMMSIGDSVLTFGELQTVLFEVANLTNERPIGIKPGTDLELGNYLCPNDLLLGRASVKVPSGAWDNTGNSKHRLEFIQKIVTNFWRRWQRDYFPTLIVRQKWHVSKRNVKVGDIVLLQESNAVIGKWKLAQIVLVIPGHDDKVRNVTLRYKIQKPDKKYNGEPDMLVNRSVHRLVVLLPIEEQCT</sequence>
<dbReference type="AlphaFoldDB" id="A0AAE1UIF6"/>
<accession>A0AAE1UIF6</accession>
<dbReference type="PANTHER" id="PTHR47331">
    <property type="entry name" value="PHD-TYPE DOMAIN-CONTAINING PROTEIN"/>
    <property type="match status" value="1"/>
</dbReference>
<proteinExistence type="predicted"/>
<feature type="domain" description="DUF5641" evidence="1">
    <location>
        <begin position="878"/>
        <end position="979"/>
    </location>
</feature>
<evidence type="ECO:0000313" key="2">
    <source>
        <dbReference type="EMBL" id="KAK4325998.1"/>
    </source>
</evidence>
<dbReference type="InterPro" id="IPR040676">
    <property type="entry name" value="DUF5641"/>
</dbReference>
<protein>
    <recommendedName>
        <fullName evidence="1">DUF5641 domain-containing protein</fullName>
    </recommendedName>
</protein>
<dbReference type="EMBL" id="JAWZYT010000253">
    <property type="protein sequence ID" value="KAK4325998.1"/>
    <property type="molecule type" value="Genomic_DNA"/>
</dbReference>
<name>A0AAE1UIF6_9EUCA</name>
<dbReference type="Gene3D" id="2.40.70.10">
    <property type="entry name" value="Acid Proteases"/>
    <property type="match status" value="1"/>
</dbReference>
<dbReference type="PANTHER" id="PTHR47331:SF4">
    <property type="entry name" value="PEPTIDASE S1 DOMAIN-CONTAINING PROTEIN"/>
    <property type="match status" value="1"/>
</dbReference>
<evidence type="ECO:0000259" key="1">
    <source>
        <dbReference type="Pfam" id="PF18701"/>
    </source>
</evidence>
<organism evidence="2 3">
    <name type="scientific">Petrolisthes manimaculis</name>
    <dbReference type="NCBI Taxonomy" id="1843537"/>
    <lineage>
        <taxon>Eukaryota</taxon>
        <taxon>Metazoa</taxon>
        <taxon>Ecdysozoa</taxon>
        <taxon>Arthropoda</taxon>
        <taxon>Crustacea</taxon>
        <taxon>Multicrustacea</taxon>
        <taxon>Malacostraca</taxon>
        <taxon>Eumalacostraca</taxon>
        <taxon>Eucarida</taxon>
        <taxon>Decapoda</taxon>
        <taxon>Pleocyemata</taxon>
        <taxon>Anomura</taxon>
        <taxon>Galatheoidea</taxon>
        <taxon>Porcellanidae</taxon>
        <taxon>Petrolisthes</taxon>
    </lineage>
</organism>
<evidence type="ECO:0000313" key="3">
    <source>
        <dbReference type="Proteomes" id="UP001292094"/>
    </source>
</evidence>
<dbReference type="InterPro" id="IPR005312">
    <property type="entry name" value="DUF1759"/>
</dbReference>
<dbReference type="Proteomes" id="UP001292094">
    <property type="component" value="Unassembled WGS sequence"/>
</dbReference>